<protein>
    <recommendedName>
        <fullName evidence="2 11">Zinc finger Ran-binding domain-containing protein 2</fullName>
    </recommendedName>
</protein>
<dbReference type="PIRSF" id="PIRSF037956">
    <property type="entry name" value="UCP037956_ZnF_Ran"/>
    <property type="match status" value="1"/>
</dbReference>
<evidence type="ECO:0000256" key="4">
    <source>
        <dbReference type="ARBA" id="ARBA00022723"/>
    </source>
</evidence>
<dbReference type="EMBL" id="HBUE01163169">
    <property type="protein sequence ID" value="CAG6511262.1"/>
    <property type="molecule type" value="Transcribed_RNA"/>
</dbReference>
<keyword evidence="3" id="KW-0597">Phosphoprotein</keyword>
<dbReference type="AlphaFoldDB" id="A0A8D8NEW5"/>
<evidence type="ECO:0000256" key="1">
    <source>
        <dbReference type="ARBA" id="ARBA00004123"/>
    </source>
</evidence>
<dbReference type="InterPro" id="IPR017337">
    <property type="entry name" value="ZRANB2"/>
</dbReference>
<dbReference type="GO" id="GO:0006396">
    <property type="term" value="P:RNA processing"/>
    <property type="evidence" value="ECO:0007669"/>
    <property type="project" value="InterPro"/>
</dbReference>
<evidence type="ECO:0000256" key="5">
    <source>
        <dbReference type="ARBA" id="ARBA00022737"/>
    </source>
</evidence>
<evidence type="ECO:0000256" key="13">
    <source>
        <dbReference type="SAM" id="MobiDB-lite"/>
    </source>
</evidence>
<dbReference type="InterPro" id="IPR036443">
    <property type="entry name" value="Znf_RanBP2_sf"/>
</dbReference>
<evidence type="ECO:0000256" key="7">
    <source>
        <dbReference type="ARBA" id="ARBA00022833"/>
    </source>
</evidence>
<feature type="compositionally biased region" description="Polar residues" evidence="13">
    <location>
        <begin position="260"/>
        <end position="269"/>
    </location>
</feature>
<evidence type="ECO:0000313" key="15">
    <source>
        <dbReference type="EMBL" id="CAG6562689.1"/>
    </source>
</evidence>
<keyword evidence="8 11" id="KW-0694">RNA-binding</keyword>
<keyword evidence="5" id="KW-0677">Repeat</keyword>
<sequence>MSAAKFKDDWICTYSECKNVNFAHRRQCNRCGRDRSLSAGDKTARFDNSEPSNSCKKKVGIEIGKFAAEKSKGLFSAEDWQCQCGNVNWARRNTCNLCNAPRFCENEKRTGYGGGYNDRGVVEYKKREDYDDEYDEFGRKKKRNSDSEFGDQLSLGSNLKPRDNSNSKFHRREETKLKKDSEKKEDGDDDDEGDSDADVSKYDLWNLSDDDDGKKLQPDTKATSHVNTVLKRPVQDGNRSSIRSLSDKRKELSRSRSRSPFSNVSFYRR</sequence>
<name>A0A8D8NEW5_CULPI</name>
<dbReference type="EMBL" id="HBUE01268392">
    <property type="protein sequence ID" value="CAG6562687.1"/>
    <property type="molecule type" value="Transcribed_RNA"/>
</dbReference>
<dbReference type="GO" id="GO:0003723">
    <property type="term" value="F:RNA binding"/>
    <property type="evidence" value="ECO:0007669"/>
    <property type="project" value="UniProtKB-KW"/>
</dbReference>
<evidence type="ECO:0000259" key="14">
    <source>
        <dbReference type="PROSITE" id="PS50199"/>
    </source>
</evidence>
<feature type="domain" description="RanBP2-type" evidence="14">
    <location>
        <begin position="6"/>
        <end position="37"/>
    </location>
</feature>
<dbReference type="EMBL" id="HBUE01163171">
    <property type="protein sequence ID" value="CAG6511264.1"/>
    <property type="molecule type" value="Transcribed_RNA"/>
</dbReference>
<feature type="region of interest" description="Disordered" evidence="13">
    <location>
        <begin position="138"/>
        <end position="269"/>
    </location>
</feature>
<keyword evidence="4 11" id="KW-0479">Metal-binding</keyword>
<evidence type="ECO:0000256" key="3">
    <source>
        <dbReference type="ARBA" id="ARBA00022553"/>
    </source>
</evidence>
<feature type="compositionally biased region" description="Acidic residues" evidence="13">
    <location>
        <begin position="187"/>
        <end position="197"/>
    </location>
</feature>
<dbReference type="SMART" id="SM00547">
    <property type="entry name" value="ZnF_RBZ"/>
    <property type="match status" value="2"/>
</dbReference>
<dbReference type="Gene3D" id="4.10.1060.10">
    <property type="entry name" value="Zinc finger, RanBP2-type"/>
    <property type="match status" value="2"/>
</dbReference>
<dbReference type="PANTHER" id="PTHR12999">
    <property type="entry name" value="ZINC FINGER RAN-BINDING DOMAIN-CONTAINING PROTEIN 2 ZRANB2-RELATED"/>
    <property type="match status" value="1"/>
</dbReference>
<accession>A0A8D8NEW5</accession>
<dbReference type="SUPFAM" id="SSF90209">
    <property type="entry name" value="Ran binding protein zinc finger-like"/>
    <property type="match status" value="2"/>
</dbReference>
<evidence type="ECO:0000256" key="2">
    <source>
        <dbReference type="ARBA" id="ARBA00017543"/>
    </source>
</evidence>
<evidence type="ECO:0000256" key="6">
    <source>
        <dbReference type="ARBA" id="ARBA00022771"/>
    </source>
</evidence>
<comment type="similarity">
    <text evidence="10 11">Belongs to the ZRANB2 family.</text>
</comment>
<dbReference type="InterPro" id="IPR001876">
    <property type="entry name" value="Znf_RanBP2"/>
</dbReference>
<feature type="compositionally biased region" description="Basic and acidic residues" evidence="13">
    <location>
        <begin position="245"/>
        <end position="254"/>
    </location>
</feature>
<dbReference type="EMBL" id="HBUE01268394">
    <property type="protein sequence ID" value="CAG6562689.1"/>
    <property type="molecule type" value="Transcribed_RNA"/>
</dbReference>
<reference evidence="15" key="1">
    <citation type="submission" date="2021-05" db="EMBL/GenBank/DDBJ databases">
        <authorList>
            <person name="Alioto T."/>
            <person name="Alioto T."/>
            <person name="Gomez Garrido J."/>
        </authorList>
    </citation>
    <scope>NUCLEOTIDE SEQUENCE</scope>
</reference>
<keyword evidence="7 11" id="KW-0862">Zinc</keyword>
<evidence type="ECO:0000256" key="8">
    <source>
        <dbReference type="ARBA" id="ARBA00022884"/>
    </source>
</evidence>
<dbReference type="PROSITE" id="PS01358">
    <property type="entry name" value="ZF_RANBP2_1"/>
    <property type="match status" value="1"/>
</dbReference>
<organism evidence="15">
    <name type="scientific">Culex pipiens</name>
    <name type="common">House mosquito</name>
    <dbReference type="NCBI Taxonomy" id="7175"/>
    <lineage>
        <taxon>Eukaryota</taxon>
        <taxon>Metazoa</taxon>
        <taxon>Ecdysozoa</taxon>
        <taxon>Arthropoda</taxon>
        <taxon>Hexapoda</taxon>
        <taxon>Insecta</taxon>
        <taxon>Pterygota</taxon>
        <taxon>Neoptera</taxon>
        <taxon>Endopterygota</taxon>
        <taxon>Diptera</taxon>
        <taxon>Nematocera</taxon>
        <taxon>Culicoidea</taxon>
        <taxon>Culicidae</taxon>
        <taxon>Culicinae</taxon>
        <taxon>Culicini</taxon>
        <taxon>Culex</taxon>
        <taxon>Culex</taxon>
    </lineage>
</organism>
<evidence type="ECO:0000256" key="10">
    <source>
        <dbReference type="ARBA" id="ARBA00025731"/>
    </source>
</evidence>
<dbReference type="Pfam" id="PF00641">
    <property type="entry name" value="Zn_ribbon_RanBP"/>
    <property type="match status" value="1"/>
</dbReference>
<dbReference type="PANTHER" id="PTHR12999:SF17">
    <property type="entry name" value="ZINC FINGER RAN-BINDING DOMAIN-CONTAINING PROTEIN 2"/>
    <property type="match status" value="1"/>
</dbReference>
<feature type="compositionally biased region" description="Basic and acidic residues" evidence="13">
    <location>
        <begin position="160"/>
        <end position="186"/>
    </location>
</feature>
<dbReference type="GO" id="GO:0008270">
    <property type="term" value="F:zinc ion binding"/>
    <property type="evidence" value="ECO:0007669"/>
    <property type="project" value="UniProtKB-KW"/>
</dbReference>
<evidence type="ECO:0000256" key="11">
    <source>
        <dbReference type="PIRNR" id="PIRNR037956"/>
    </source>
</evidence>
<evidence type="ECO:0000256" key="12">
    <source>
        <dbReference type="PROSITE-ProRule" id="PRU00322"/>
    </source>
</evidence>
<proteinExistence type="inferred from homology"/>
<keyword evidence="9 11" id="KW-0539">Nucleus</keyword>
<dbReference type="PROSITE" id="PS50199">
    <property type="entry name" value="ZF_RANBP2_2"/>
    <property type="match status" value="1"/>
</dbReference>
<comment type="subcellular location">
    <subcellularLocation>
        <location evidence="1 11">Nucleus</location>
    </subcellularLocation>
</comment>
<dbReference type="GO" id="GO:0001530">
    <property type="term" value="F:lipopolysaccharide binding"/>
    <property type="evidence" value="ECO:0007669"/>
    <property type="project" value="TreeGrafter"/>
</dbReference>
<dbReference type="FunFam" id="4.10.1060.10:FF:000004">
    <property type="entry name" value="Zinc finger Ran-binding domain-containing protein 2"/>
    <property type="match status" value="1"/>
</dbReference>
<evidence type="ECO:0000256" key="9">
    <source>
        <dbReference type="ARBA" id="ARBA00023242"/>
    </source>
</evidence>
<keyword evidence="6 12" id="KW-0863">Zinc-finger</keyword>
<dbReference type="GO" id="GO:0005634">
    <property type="term" value="C:nucleus"/>
    <property type="evidence" value="ECO:0007669"/>
    <property type="project" value="UniProtKB-SubCell"/>
</dbReference>